<dbReference type="SUPFAM" id="SSF53474">
    <property type="entry name" value="alpha/beta-Hydrolases"/>
    <property type="match status" value="1"/>
</dbReference>
<feature type="region of interest" description="Disordered" evidence="3">
    <location>
        <begin position="1"/>
        <end position="31"/>
    </location>
</feature>
<feature type="domain" description="Phospholipase/carboxylesterase/thioesterase" evidence="4">
    <location>
        <begin position="33"/>
        <end position="220"/>
    </location>
</feature>
<keyword evidence="6" id="KW-1185">Reference proteome</keyword>
<dbReference type="AlphaFoldDB" id="A0ABD5YMG3"/>
<dbReference type="PANTHER" id="PTHR10655">
    <property type="entry name" value="LYSOPHOSPHOLIPASE-RELATED"/>
    <property type="match status" value="1"/>
</dbReference>
<keyword evidence="2 5" id="KW-0378">Hydrolase</keyword>
<proteinExistence type="inferred from homology"/>
<evidence type="ECO:0000313" key="5">
    <source>
        <dbReference type="EMBL" id="MFC7188800.1"/>
    </source>
</evidence>
<evidence type="ECO:0000256" key="3">
    <source>
        <dbReference type="SAM" id="MobiDB-lite"/>
    </source>
</evidence>
<dbReference type="PANTHER" id="PTHR10655:SF17">
    <property type="entry name" value="LYSOPHOSPHOLIPASE-LIKE PROTEIN 1"/>
    <property type="match status" value="1"/>
</dbReference>
<dbReference type="GeneID" id="76198353"/>
<comment type="caution">
    <text evidence="5">The sequence shown here is derived from an EMBL/GenBank/DDBJ whole genome shotgun (WGS) entry which is preliminary data.</text>
</comment>
<dbReference type="Proteomes" id="UP001596417">
    <property type="component" value="Unassembled WGS sequence"/>
</dbReference>
<name>A0ABD5YMG3_9EURY</name>
<dbReference type="RefSeq" id="WP_248904429.1">
    <property type="nucleotide sequence ID" value="NZ_CP109979.1"/>
</dbReference>
<reference evidence="5 6" key="1">
    <citation type="journal article" date="2019" name="Int. J. Syst. Evol. Microbiol.">
        <title>The Global Catalogue of Microorganisms (GCM) 10K type strain sequencing project: providing services to taxonomists for standard genome sequencing and annotation.</title>
        <authorList>
            <consortium name="The Broad Institute Genomics Platform"/>
            <consortium name="The Broad Institute Genome Sequencing Center for Infectious Disease"/>
            <person name="Wu L."/>
            <person name="Ma J."/>
        </authorList>
    </citation>
    <scope>NUCLEOTIDE SEQUENCE [LARGE SCALE GENOMIC DNA]</scope>
    <source>
        <strain evidence="5 6">RDMS1</strain>
    </source>
</reference>
<protein>
    <submittedName>
        <fullName evidence="5">Alpha/beta hydrolase</fullName>
    </submittedName>
</protein>
<gene>
    <name evidence="5" type="ORF">ACFQL7_02320</name>
</gene>
<dbReference type="GO" id="GO:0016787">
    <property type="term" value="F:hydrolase activity"/>
    <property type="evidence" value="ECO:0007669"/>
    <property type="project" value="UniProtKB-KW"/>
</dbReference>
<accession>A0ABD5YMG3</accession>
<evidence type="ECO:0000313" key="6">
    <source>
        <dbReference type="Proteomes" id="UP001596417"/>
    </source>
</evidence>
<dbReference type="EMBL" id="JBHTAX010000001">
    <property type="protein sequence ID" value="MFC7188800.1"/>
    <property type="molecule type" value="Genomic_DNA"/>
</dbReference>
<dbReference type="InterPro" id="IPR003140">
    <property type="entry name" value="PLipase/COase/thioEstase"/>
</dbReference>
<organism evidence="5 6">
    <name type="scientific">Halocatena marina</name>
    <dbReference type="NCBI Taxonomy" id="2934937"/>
    <lineage>
        <taxon>Archaea</taxon>
        <taxon>Methanobacteriati</taxon>
        <taxon>Methanobacteriota</taxon>
        <taxon>Stenosarchaea group</taxon>
        <taxon>Halobacteria</taxon>
        <taxon>Halobacteriales</taxon>
        <taxon>Natronomonadaceae</taxon>
        <taxon>Halocatena</taxon>
    </lineage>
</organism>
<dbReference type="Pfam" id="PF02230">
    <property type="entry name" value="Abhydrolase_2"/>
    <property type="match status" value="1"/>
</dbReference>
<evidence type="ECO:0000256" key="1">
    <source>
        <dbReference type="ARBA" id="ARBA00006499"/>
    </source>
</evidence>
<dbReference type="Gene3D" id="3.40.50.1820">
    <property type="entry name" value="alpha/beta hydrolase"/>
    <property type="match status" value="1"/>
</dbReference>
<comment type="similarity">
    <text evidence="1">Belongs to the AB hydrolase superfamily. AB hydrolase 2 family.</text>
</comment>
<evidence type="ECO:0000259" key="4">
    <source>
        <dbReference type="Pfam" id="PF02230"/>
    </source>
</evidence>
<evidence type="ECO:0000256" key="2">
    <source>
        <dbReference type="ARBA" id="ARBA00022801"/>
    </source>
</evidence>
<dbReference type="InterPro" id="IPR029058">
    <property type="entry name" value="AB_hydrolase_fold"/>
</dbReference>
<dbReference type="InterPro" id="IPR050565">
    <property type="entry name" value="LYPA1-2/EST-like"/>
</dbReference>
<sequence length="225" mass="24264">MTPESDPDSDSHHNASEPHQNQPLMTMGASPDAAGSAVIALHGRGATARSILQFVETFRQSEQVALAPQAMGQSWYPNSFLAETESNEPGLSSGLQAIDSALVEVETAGIPLERTLLLGFSQGACLTAEFVARKPRRYGGVAILSGGVIGPETSLRDYDGSFEGTPIFIGCSDNDPHIPLERVHETTTIFEALEGDVTERIYERMGHGINEDEQKAVTELVERLR</sequence>